<evidence type="ECO:0000256" key="1">
    <source>
        <dbReference type="ARBA" id="ARBA00022722"/>
    </source>
</evidence>
<sequence>MPTTDLMMRMADARHFRLLWSQDILEEVEKNLVTQLRLSPEAARRRVSAMREHFPDAMVEDYANLIPAMTNEEKDRHVLAAAIRANAELIVTSNTKDFPVTSVGPYEIDVRTPDDFLLDQLDLHPDDVLQITFDIVAQMQNPSMTLEGYAQALHDTMDLPLFATELTHLRSRKA</sequence>
<evidence type="ECO:0000256" key="4">
    <source>
        <dbReference type="ARBA" id="ARBA00022842"/>
    </source>
</evidence>
<dbReference type="InterPro" id="IPR058652">
    <property type="entry name" value="VapC50_C"/>
</dbReference>
<evidence type="ECO:0000313" key="8">
    <source>
        <dbReference type="Proteomes" id="UP000535437"/>
    </source>
</evidence>
<dbReference type="Proteomes" id="UP000535437">
    <property type="component" value="Unassembled WGS sequence"/>
</dbReference>
<accession>A0A7Z0GPV8</accession>
<protein>
    <submittedName>
        <fullName evidence="7">Putative nucleic acid-binding protein</fullName>
    </submittedName>
</protein>
<keyword evidence="8" id="KW-1185">Reference proteome</keyword>
<dbReference type="AlphaFoldDB" id="A0A7Z0GPV8"/>
<evidence type="ECO:0000259" key="6">
    <source>
        <dbReference type="Pfam" id="PF26343"/>
    </source>
</evidence>
<dbReference type="GO" id="GO:0016787">
    <property type="term" value="F:hydrolase activity"/>
    <property type="evidence" value="ECO:0007669"/>
    <property type="project" value="UniProtKB-KW"/>
</dbReference>
<evidence type="ECO:0000256" key="3">
    <source>
        <dbReference type="ARBA" id="ARBA00022801"/>
    </source>
</evidence>
<keyword evidence="1" id="KW-0540">Nuclease</keyword>
<proteinExistence type="predicted"/>
<dbReference type="GO" id="GO:0004518">
    <property type="term" value="F:nuclease activity"/>
    <property type="evidence" value="ECO:0007669"/>
    <property type="project" value="UniProtKB-KW"/>
</dbReference>
<dbReference type="Pfam" id="PF13470">
    <property type="entry name" value="PIN_3"/>
    <property type="match status" value="1"/>
</dbReference>
<dbReference type="InterPro" id="IPR002716">
    <property type="entry name" value="PIN_dom"/>
</dbReference>
<dbReference type="SUPFAM" id="SSF88723">
    <property type="entry name" value="PIN domain-like"/>
    <property type="match status" value="1"/>
</dbReference>
<gene>
    <name evidence="7" type="ORF">HNR09_002522</name>
</gene>
<keyword evidence="3" id="KW-0378">Hydrolase</keyword>
<keyword evidence="2" id="KW-0479">Metal-binding</keyword>
<feature type="domain" description="VapC50 C-terminal" evidence="6">
    <location>
        <begin position="113"/>
        <end position="166"/>
    </location>
</feature>
<keyword evidence="4" id="KW-0460">Magnesium</keyword>
<reference evidence="7 8" key="1">
    <citation type="submission" date="2020-07" db="EMBL/GenBank/DDBJ databases">
        <title>Sequencing the genomes of 1000 actinobacteria strains.</title>
        <authorList>
            <person name="Klenk H.-P."/>
        </authorList>
    </citation>
    <scope>NUCLEOTIDE SEQUENCE [LARGE SCALE GENOMIC DNA]</scope>
    <source>
        <strain evidence="7 8">DSM 15475</strain>
    </source>
</reference>
<evidence type="ECO:0000313" key="7">
    <source>
        <dbReference type="EMBL" id="NYJ79111.1"/>
    </source>
</evidence>
<evidence type="ECO:0000259" key="5">
    <source>
        <dbReference type="Pfam" id="PF13470"/>
    </source>
</evidence>
<evidence type="ECO:0000256" key="2">
    <source>
        <dbReference type="ARBA" id="ARBA00022723"/>
    </source>
</evidence>
<feature type="domain" description="PIN" evidence="5">
    <location>
        <begin position="6"/>
        <end position="96"/>
    </location>
</feature>
<organism evidence="7 8">
    <name type="scientific">Nesterenkonia xinjiangensis</name>
    <dbReference type="NCBI Taxonomy" id="225327"/>
    <lineage>
        <taxon>Bacteria</taxon>
        <taxon>Bacillati</taxon>
        <taxon>Actinomycetota</taxon>
        <taxon>Actinomycetes</taxon>
        <taxon>Micrococcales</taxon>
        <taxon>Micrococcaceae</taxon>
        <taxon>Nesterenkonia</taxon>
    </lineage>
</organism>
<comment type="caution">
    <text evidence="7">The sequence shown here is derived from an EMBL/GenBank/DDBJ whole genome shotgun (WGS) entry which is preliminary data.</text>
</comment>
<dbReference type="EMBL" id="JACCFY010000001">
    <property type="protein sequence ID" value="NYJ79111.1"/>
    <property type="molecule type" value="Genomic_DNA"/>
</dbReference>
<dbReference type="InterPro" id="IPR029060">
    <property type="entry name" value="PIN-like_dom_sf"/>
</dbReference>
<dbReference type="GO" id="GO:0046872">
    <property type="term" value="F:metal ion binding"/>
    <property type="evidence" value="ECO:0007669"/>
    <property type="project" value="UniProtKB-KW"/>
</dbReference>
<name>A0A7Z0GPV8_9MICC</name>
<dbReference type="Pfam" id="PF26343">
    <property type="entry name" value="VapC50_C"/>
    <property type="match status" value="1"/>
</dbReference>